<keyword evidence="3 6" id="KW-0812">Transmembrane</keyword>
<dbReference type="InterPro" id="IPR036259">
    <property type="entry name" value="MFS_trans_sf"/>
</dbReference>
<keyword evidence="4 6" id="KW-1133">Transmembrane helix</keyword>
<dbReference type="Gene3D" id="1.20.1250.20">
    <property type="entry name" value="MFS general substrate transporter like domains"/>
    <property type="match status" value="1"/>
</dbReference>
<name>A0A2T9Y5J7_9FUNG</name>
<evidence type="ECO:0008006" key="9">
    <source>
        <dbReference type="Google" id="ProtNLM"/>
    </source>
</evidence>
<evidence type="ECO:0000256" key="4">
    <source>
        <dbReference type="ARBA" id="ARBA00022989"/>
    </source>
</evidence>
<feature type="transmembrane region" description="Helical" evidence="6">
    <location>
        <begin position="178"/>
        <end position="198"/>
    </location>
</feature>
<dbReference type="GO" id="GO:0022857">
    <property type="term" value="F:transmembrane transporter activity"/>
    <property type="evidence" value="ECO:0007669"/>
    <property type="project" value="InterPro"/>
</dbReference>
<feature type="transmembrane region" description="Helical" evidence="6">
    <location>
        <begin position="239"/>
        <end position="260"/>
    </location>
</feature>
<accession>A0A2T9Y5J7</accession>
<dbReference type="InterPro" id="IPR011701">
    <property type="entry name" value="MFS"/>
</dbReference>
<feature type="non-terminal residue" evidence="7">
    <location>
        <position position="1"/>
    </location>
</feature>
<dbReference type="EMBL" id="MBFR01000472">
    <property type="protein sequence ID" value="PVU87611.1"/>
    <property type="molecule type" value="Genomic_DNA"/>
</dbReference>
<keyword evidence="8" id="KW-1185">Reference proteome</keyword>
<dbReference type="Pfam" id="PF07690">
    <property type="entry name" value="MFS_1"/>
    <property type="match status" value="1"/>
</dbReference>
<dbReference type="Proteomes" id="UP000245383">
    <property type="component" value="Unassembled WGS sequence"/>
</dbReference>
<feature type="transmembrane region" description="Helical" evidence="6">
    <location>
        <begin position="122"/>
        <end position="142"/>
    </location>
</feature>
<dbReference type="SUPFAM" id="SSF103473">
    <property type="entry name" value="MFS general substrate transporter"/>
    <property type="match status" value="1"/>
</dbReference>
<dbReference type="AlphaFoldDB" id="A0A2T9Y5J7"/>
<evidence type="ECO:0000313" key="7">
    <source>
        <dbReference type="EMBL" id="PVU87611.1"/>
    </source>
</evidence>
<keyword evidence="2" id="KW-0813">Transport</keyword>
<evidence type="ECO:0000256" key="2">
    <source>
        <dbReference type="ARBA" id="ARBA00022448"/>
    </source>
</evidence>
<evidence type="ECO:0000256" key="6">
    <source>
        <dbReference type="SAM" id="Phobius"/>
    </source>
</evidence>
<sequence length="352" mass="38860">GPLSAALSSRNLGPFKPYQAIFFVEGLITLVIAISCFFILIDYPDQAKFLKPEEKELLIKRLNTEQGMASKTKPTMKQTIKTASDWKIYINAFIFFGLNNFTTNLSIFTPTMLNENGFNRTASIYLSALPSLAGLIGILLAIRLLNRVYFSTLIIFYAICSLIFYSIAAFVGGSTIKLVFLSLCGFGSAANIPLSLTWSSVNQGGIYKGLLASAAVISIGSISGVIVPRFFVKAYGPKFILGHSITITCVSLALLLLVMLKMYYSSENKRRDNNPVDLSNIPIEDQRLLNDQHPNFRYQFKMTKIMLKELSNPSLNPQKFTEVSIIHLLNRSGSKVLEKANCGGSDKKIGSS</sequence>
<evidence type="ECO:0000256" key="1">
    <source>
        <dbReference type="ARBA" id="ARBA00004141"/>
    </source>
</evidence>
<dbReference type="STRING" id="133385.A0A2T9Y5J7"/>
<feature type="transmembrane region" description="Helical" evidence="6">
    <location>
        <begin position="86"/>
        <end position="102"/>
    </location>
</feature>
<dbReference type="PANTHER" id="PTHR43791:SF36">
    <property type="entry name" value="TRANSPORTER, PUTATIVE (AFU_ORTHOLOGUE AFUA_6G08340)-RELATED"/>
    <property type="match status" value="1"/>
</dbReference>
<dbReference type="PANTHER" id="PTHR43791">
    <property type="entry name" value="PERMEASE-RELATED"/>
    <property type="match status" value="1"/>
</dbReference>
<comment type="subcellular location">
    <subcellularLocation>
        <location evidence="1">Membrane</location>
        <topology evidence="1">Multi-pass membrane protein</topology>
    </subcellularLocation>
</comment>
<feature type="transmembrane region" description="Helical" evidence="6">
    <location>
        <begin position="149"/>
        <end position="172"/>
    </location>
</feature>
<comment type="caution">
    <text evidence="7">The sequence shown here is derived from an EMBL/GenBank/DDBJ whole genome shotgun (WGS) entry which is preliminary data.</text>
</comment>
<dbReference type="GO" id="GO:0016020">
    <property type="term" value="C:membrane"/>
    <property type="evidence" value="ECO:0007669"/>
    <property type="project" value="UniProtKB-SubCell"/>
</dbReference>
<protein>
    <recommendedName>
        <fullName evidence="9">Major facilitator superfamily (MFS) profile domain-containing protein</fullName>
    </recommendedName>
</protein>
<evidence type="ECO:0000256" key="5">
    <source>
        <dbReference type="ARBA" id="ARBA00023136"/>
    </source>
</evidence>
<reference evidence="7 8" key="1">
    <citation type="journal article" date="2018" name="MBio">
        <title>Comparative Genomics Reveals the Core Gene Toolbox for the Fungus-Insect Symbiosis.</title>
        <authorList>
            <person name="Wang Y."/>
            <person name="Stata M."/>
            <person name="Wang W."/>
            <person name="Stajich J.E."/>
            <person name="White M.M."/>
            <person name="Moncalvo J.M."/>
        </authorList>
    </citation>
    <scope>NUCLEOTIDE SEQUENCE [LARGE SCALE GENOMIC DNA]</scope>
    <source>
        <strain evidence="7 8">SWE-8-4</strain>
    </source>
</reference>
<feature type="transmembrane region" description="Helical" evidence="6">
    <location>
        <begin position="210"/>
        <end position="227"/>
    </location>
</feature>
<keyword evidence="5 6" id="KW-0472">Membrane</keyword>
<organism evidence="7 8">
    <name type="scientific">Smittium simulii</name>
    <dbReference type="NCBI Taxonomy" id="133385"/>
    <lineage>
        <taxon>Eukaryota</taxon>
        <taxon>Fungi</taxon>
        <taxon>Fungi incertae sedis</taxon>
        <taxon>Zoopagomycota</taxon>
        <taxon>Kickxellomycotina</taxon>
        <taxon>Harpellomycetes</taxon>
        <taxon>Harpellales</taxon>
        <taxon>Legeriomycetaceae</taxon>
        <taxon>Smittium</taxon>
    </lineage>
</organism>
<evidence type="ECO:0000256" key="3">
    <source>
        <dbReference type="ARBA" id="ARBA00022692"/>
    </source>
</evidence>
<evidence type="ECO:0000313" key="8">
    <source>
        <dbReference type="Proteomes" id="UP000245383"/>
    </source>
</evidence>
<gene>
    <name evidence="7" type="ORF">BB561_006255</name>
</gene>
<proteinExistence type="predicted"/>
<dbReference type="OrthoDB" id="2962993at2759"/>
<feature type="transmembrane region" description="Helical" evidence="6">
    <location>
        <begin position="20"/>
        <end position="41"/>
    </location>
</feature>